<accession>A0ABD2AUI2</accession>
<keyword evidence="3" id="KW-1185">Reference proteome</keyword>
<evidence type="ECO:0000313" key="2">
    <source>
        <dbReference type="EMBL" id="KAL2724269.1"/>
    </source>
</evidence>
<sequence>MNQSNDATLLGSSQRVSQLKRRKPHTVEAHGYKSSRSIQFQPVTDAEKSCREYCNQKANEKALLMTFYEINMTHRELFL</sequence>
<organism evidence="2 3">
    <name type="scientific">Vespula squamosa</name>
    <name type="common">Southern yellow jacket</name>
    <name type="synonym">Wasp</name>
    <dbReference type="NCBI Taxonomy" id="30214"/>
    <lineage>
        <taxon>Eukaryota</taxon>
        <taxon>Metazoa</taxon>
        <taxon>Ecdysozoa</taxon>
        <taxon>Arthropoda</taxon>
        <taxon>Hexapoda</taxon>
        <taxon>Insecta</taxon>
        <taxon>Pterygota</taxon>
        <taxon>Neoptera</taxon>
        <taxon>Endopterygota</taxon>
        <taxon>Hymenoptera</taxon>
        <taxon>Apocrita</taxon>
        <taxon>Aculeata</taxon>
        <taxon>Vespoidea</taxon>
        <taxon>Vespidae</taxon>
        <taxon>Vespinae</taxon>
        <taxon>Vespula</taxon>
    </lineage>
</organism>
<dbReference type="EMBL" id="JAUDFV010000139">
    <property type="protein sequence ID" value="KAL2724269.1"/>
    <property type="molecule type" value="Genomic_DNA"/>
</dbReference>
<feature type="compositionally biased region" description="Polar residues" evidence="1">
    <location>
        <begin position="1"/>
        <end position="17"/>
    </location>
</feature>
<feature type="region of interest" description="Disordered" evidence="1">
    <location>
        <begin position="1"/>
        <end position="34"/>
    </location>
</feature>
<proteinExistence type="predicted"/>
<name>A0ABD2AUI2_VESSQ</name>
<dbReference type="AlphaFoldDB" id="A0ABD2AUI2"/>
<evidence type="ECO:0000256" key="1">
    <source>
        <dbReference type="SAM" id="MobiDB-lite"/>
    </source>
</evidence>
<protein>
    <submittedName>
        <fullName evidence="2">Uncharacterized protein</fullName>
    </submittedName>
</protein>
<comment type="caution">
    <text evidence="2">The sequence shown here is derived from an EMBL/GenBank/DDBJ whole genome shotgun (WGS) entry which is preliminary data.</text>
</comment>
<gene>
    <name evidence="2" type="ORF">V1478_008782</name>
</gene>
<reference evidence="2 3" key="1">
    <citation type="journal article" date="2024" name="Ann. Entomol. Soc. Am.">
        <title>Genomic analyses of the southern and eastern yellowjacket wasps (Hymenoptera: Vespidae) reveal evolutionary signatures of social life.</title>
        <authorList>
            <person name="Catto M.A."/>
            <person name="Caine P.B."/>
            <person name="Orr S.E."/>
            <person name="Hunt B.G."/>
            <person name="Goodisman M.A.D."/>
        </authorList>
    </citation>
    <scope>NUCLEOTIDE SEQUENCE [LARGE SCALE GENOMIC DNA]</scope>
    <source>
        <strain evidence="2">233</strain>
        <tissue evidence="2">Head and thorax</tissue>
    </source>
</reference>
<evidence type="ECO:0000313" key="3">
    <source>
        <dbReference type="Proteomes" id="UP001607302"/>
    </source>
</evidence>
<dbReference type="Proteomes" id="UP001607302">
    <property type="component" value="Unassembled WGS sequence"/>
</dbReference>